<keyword evidence="3" id="KW-0804">Transcription</keyword>
<dbReference type="Pfam" id="PF12833">
    <property type="entry name" value="HTH_18"/>
    <property type="match status" value="1"/>
</dbReference>
<reference evidence="5 6" key="1">
    <citation type="submission" date="2015-09" db="EMBL/GenBank/DDBJ databases">
        <authorList>
            <consortium name="Pathogen Informatics"/>
        </authorList>
    </citation>
    <scope>NUCLEOTIDE SEQUENCE [LARGE SCALE GENOMIC DNA]</scope>
    <source>
        <strain evidence="5 6">2789STDY5834863</strain>
    </source>
</reference>
<dbReference type="eggNOG" id="COG2207">
    <property type="taxonomic scope" value="Bacteria"/>
</dbReference>
<dbReference type="PROSITE" id="PS01124">
    <property type="entry name" value="HTH_ARAC_FAMILY_2"/>
    <property type="match status" value="1"/>
</dbReference>
<dbReference type="InterPro" id="IPR009057">
    <property type="entry name" value="Homeodomain-like_sf"/>
</dbReference>
<dbReference type="InterPro" id="IPR003313">
    <property type="entry name" value="AraC-bd"/>
</dbReference>
<keyword evidence="1" id="KW-0805">Transcription regulation</keyword>
<accession>A0A173Y0X0</accession>
<dbReference type="Gene3D" id="2.60.120.10">
    <property type="entry name" value="Jelly Rolls"/>
    <property type="match status" value="1"/>
</dbReference>
<dbReference type="AlphaFoldDB" id="A0A173Y0X0"/>
<evidence type="ECO:0000256" key="2">
    <source>
        <dbReference type="ARBA" id="ARBA00023125"/>
    </source>
</evidence>
<dbReference type="InterPro" id="IPR014710">
    <property type="entry name" value="RmlC-like_jellyroll"/>
</dbReference>
<dbReference type="EMBL" id="CYZN01000003">
    <property type="protein sequence ID" value="CUN57544.1"/>
    <property type="molecule type" value="Genomic_DNA"/>
</dbReference>
<feature type="domain" description="HTH araC/xylS-type" evidence="4">
    <location>
        <begin position="173"/>
        <end position="271"/>
    </location>
</feature>
<dbReference type="SUPFAM" id="SSF46689">
    <property type="entry name" value="Homeodomain-like"/>
    <property type="match status" value="2"/>
</dbReference>
<dbReference type="GO" id="GO:0003700">
    <property type="term" value="F:DNA-binding transcription factor activity"/>
    <property type="evidence" value="ECO:0007669"/>
    <property type="project" value="InterPro"/>
</dbReference>
<organism evidence="5 6">
    <name type="scientific">Blautia wexlerae</name>
    <dbReference type="NCBI Taxonomy" id="418240"/>
    <lineage>
        <taxon>Bacteria</taxon>
        <taxon>Bacillati</taxon>
        <taxon>Bacillota</taxon>
        <taxon>Clostridia</taxon>
        <taxon>Lachnospirales</taxon>
        <taxon>Lachnospiraceae</taxon>
        <taxon>Blautia</taxon>
    </lineage>
</organism>
<evidence type="ECO:0000313" key="5">
    <source>
        <dbReference type="EMBL" id="CUN57544.1"/>
    </source>
</evidence>
<dbReference type="Gene3D" id="1.10.10.60">
    <property type="entry name" value="Homeodomain-like"/>
    <property type="match status" value="2"/>
</dbReference>
<sequence>MEFQHELIIPNEGFPFKVFLFEGGNGNYVREKHWHTSVEIFAVMEGRLDFFVNKDEYPLKAGEQIIINSNEIHSIHAVEKNKTVVLQIPLKQFENYFTAQRYIRFRGQEELVDKKLVSLLRKLYHVYSERKIGYEFRTISIFYEIMYILVKDYRVTETREKDIRHSRRLDALSKITTYMREHYREELKLSDVAATFGYSEAYLSRMFQKYAKINYKTYLQDIRMAYAYRDLLNTDHTISQIALDNGFCSSRGFSREFQKRYGVLPSEMRKQINEKGQKNAID</sequence>
<proteinExistence type="predicted"/>
<dbReference type="PRINTS" id="PR00032">
    <property type="entry name" value="HTHARAC"/>
</dbReference>
<evidence type="ECO:0000313" key="6">
    <source>
        <dbReference type="Proteomes" id="UP000095431"/>
    </source>
</evidence>
<keyword evidence="2" id="KW-0238">DNA-binding</keyword>
<dbReference type="GO" id="GO:0043565">
    <property type="term" value="F:sequence-specific DNA binding"/>
    <property type="evidence" value="ECO:0007669"/>
    <property type="project" value="InterPro"/>
</dbReference>
<protein>
    <submittedName>
        <fullName evidence="5">Regulatory protein soxS</fullName>
    </submittedName>
</protein>
<dbReference type="Pfam" id="PF02311">
    <property type="entry name" value="AraC_binding"/>
    <property type="match status" value="1"/>
</dbReference>
<name>A0A173Y0X0_9FIRM</name>
<dbReference type="Proteomes" id="UP000095431">
    <property type="component" value="Unassembled WGS sequence"/>
</dbReference>
<dbReference type="SMART" id="SM00342">
    <property type="entry name" value="HTH_ARAC"/>
    <property type="match status" value="1"/>
</dbReference>
<evidence type="ECO:0000256" key="3">
    <source>
        <dbReference type="ARBA" id="ARBA00023163"/>
    </source>
</evidence>
<dbReference type="PANTHER" id="PTHR43280:SF2">
    <property type="entry name" value="HTH-TYPE TRANSCRIPTIONAL REGULATOR EXSA"/>
    <property type="match status" value="1"/>
</dbReference>
<dbReference type="PANTHER" id="PTHR43280">
    <property type="entry name" value="ARAC-FAMILY TRANSCRIPTIONAL REGULATOR"/>
    <property type="match status" value="1"/>
</dbReference>
<dbReference type="InterPro" id="IPR037923">
    <property type="entry name" value="HTH-like"/>
</dbReference>
<dbReference type="RefSeq" id="WP_055199683.1">
    <property type="nucleotide sequence ID" value="NZ_BTHH01000002.1"/>
</dbReference>
<dbReference type="InterPro" id="IPR020449">
    <property type="entry name" value="Tscrpt_reg_AraC-type_HTH"/>
</dbReference>
<evidence type="ECO:0000259" key="4">
    <source>
        <dbReference type="PROSITE" id="PS01124"/>
    </source>
</evidence>
<gene>
    <name evidence="5" type="primary">soxS_1</name>
    <name evidence="5" type="ORF">ERS852478_00503</name>
</gene>
<dbReference type="InterPro" id="IPR018060">
    <property type="entry name" value="HTH_AraC"/>
</dbReference>
<evidence type="ECO:0000256" key="1">
    <source>
        <dbReference type="ARBA" id="ARBA00023015"/>
    </source>
</evidence>
<dbReference type="SUPFAM" id="SSF51215">
    <property type="entry name" value="Regulatory protein AraC"/>
    <property type="match status" value="1"/>
</dbReference>
<dbReference type="CDD" id="cd02208">
    <property type="entry name" value="cupin_RmlC-like"/>
    <property type="match status" value="1"/>
</dbReference>